<reference evidence="2" key="3">
    <citation type="journal article" date="2017" name="Nature">
        <title>Genome sequence of the progenitor of the wheat D genome Aegilops tauschii.</title>
        <authorList>
            <person name="Luo M.C."/>
            <person name="Gu Y.Q."/>
            <person name="Puiu D."/>
            <person name="Wang H."/>
            <person name="Twardziok S.O."/>
            <person name="Deal K.R."/>
            <person name="Huo N."/>
            <person name="Zhu T."/>
            <person name="Wang L."/>
            <person name="Wang Y."/>
            <person name="McGuire P.E."/>
            <person name="Liu S."/>
            <person name="Long H."/>
            <person name="Ramasamy R.K."/>
            <person name="Rodriguez J.C."/>
            <person name="Van S.L."/>
            <person name="Yuan L."/>
            <person name="Wang Z."/>
            <person name="Xia Z."/>
            <person name="Xiao L."/>
            <person name="Anderson O.D."/>
            <person name="Ouyang S."/>
            <person name="Liang Y."/>
            <person name="Zimin A.V."/>
            <person name="Pertea G."/>
            <person name="Qi P."/>
            <person name="Bennetzen J.L."/>
            <person name="Dai X."/>
            <person name="Dawson M.W."/>
            <person name="Muller H.G."/>
            <person name="Kugler K."/>
            <person name="Rivarola-Duarte L."/>
            <person name="Spannagl M."/>
            <person name="Mayer K.F.X."/>
            <person name="Lu F.H."/>
            <person name="Bevan M.W."/>
            <person name="Leroy P."/>
            <person name="Li P."/>
            <person name="You F.M."/>
            <person name="Sun Q."/>
            <person name="Liu Z."/>
            <person name="Lyons E."/>
            <person name="Wicker T."/>
            <person name="Salzberg S.L."/>
            <person name="Devos K.M."/>
            <person name="Dvorak J."/>
        </authorList>
    </citation>
    <scope>NUCLEOTIDE SEQUENCE [LARGE SCALE GENOMIC DNA]</scope>
    <source>
        <strain evidence="2">cv. AL8/78</strain>
    </source>
</reference>
<name>A0A453PZY0_AEGTS</name>
<organism evidence="2 3">
    <name type="scientific">Aegilops tauschii subsp. strangulata</name>
    <name type="common">Goatgrass</name>
    <dbReference type="NCBI Taxonomy" id="200361"/>
    <lineage>
        <taxon>Eukaryota</taxon>
        <taxon>Viridiplantae</taxon>
        <taxon>Streptophyta</taxon>
        <taxon>Embryophyta</taxon>
        <taxon>Tracheophyta</taxon>
        <taxon>Spermatophyta</taxon>
        <taxon>Magnoliopsida</taxon>
        <taxon>Liliopsida</taxon>
        <taxon>Poales</taxon>
        <taxon>Poaceae</taxon>
        <taxon>BOP clade</taxon>
        <taxon>Pooideae</taxon>
        <taxon>Triticodae</taxon>
        <taxon>Triticeae</taxon>
        <taxon>Triticinae</taxon>
        <taxon>Aegilops</taxon>
    </lineage>
</organism>
<protein>
    <submittedName>
        <fullName evidence="2">Uncharacterized protein</fullName>
    </submittedName>
</protein>
<reference evidence="3" key="2">
    <citation type="journal article" date="2017" name="Nat. Plants">
        <title>The Aegilops tauschii genome reveals multiple impacts of transposons.</title>
        <authorList>
            <person name="Zhao G."/>
            <person name="Zou C."/>
            <person name="Li K."/>
            <person name="Wang K."/>
            <person name="Li T."/>
            <person name="Gao L."/>
            <person name="Zhang X."/>
            <person name="Wang H."/>
            <person name="Yang Z."/>
            <person name="Liu X."/>
            <person name="Jiang W."/>
            <person name="Mao L."/>
            <person name="Kong X."/>
            <person name="Jiao Y."/>
            <person name="Jia J."/>
        </authorList>
    </citation>
    <scope>NUCLEOTIDE SEQUENCE [LARGE SCALE GENOMIC DNA]</scope>
    <source>
        <strain evidence="3">cv. AL8/78</strain>
    </source>
</reference>
<dbReference type="EnsemblPlants" id="AET6Gv20927100.4">
    <property type="protein sequence ID" value="AET6Gv20927100.4"/>
    <property type="gene ID" value="AET6Gv20927100"/>
</dbReference>
<keyword evidence="3" id="KW-1185">Reference proteome</keyword>
<dbReference type="Proteomes" id="UP000015105">
    <property type="component" value="Chromosome 6D"/>
</dbReference>
<reference evidence="2" key="5">
    <citation type="journal article" date="2021" name="G3 (Bethesda)">
        <title>Aegilops tauschii genome assembly Aet v5.0 features greater sequence contiguity and improved annotation.</title>
        <authorList>
            <person name="Wang L."/>
            <person name="Zhu T."/>
            <person name="Rodriguez J.C."/>
            <person name="Deal K.R."/>
            <person name="Dubcovsky J."/>
            <person name="McGuire P.E."/>
            <person name="Lux T."/>
            <person name="Spannagl M."/>
            <person name="Mayer K.F.X."/>
            <person name="Baldrich P."/>
            <person name="Meyers B.C."/>
            <person name="Huo N."/>
            <person name="Gu Y.Q."/>
            <person name="Zhou H."/>
            <person name="Devos K.M."/>
            <person name="Bennetzen J.L."/>
            <person name="Unver T."/>
            <person name="Budak H."/>
            <person name="Gulick P.J."/>
            <person name="Galiba G."/>
            <person name="Kalapos B."/>
            <person name="Nelson D.R."/>
            <person name="Li P."/>
            <person name="You F.M."/>
            <person name="Luo M.C."/>
            <person name="Dvorak J."/>
        </authorList>
    </citation>
    <scope>NUCLEOTIDE SEQUENCE [LARGE SCALE GENOMIC DNA]</scope>
    <source>
        <strain evidence="2">cv. AL8/78</strain>
    </source>
</reference>
<dbReference type="EnsemblPlants" id="AET6Gv20927100.3">
    <property type="protein sequence ID" value="AET6Gv20927100.3"/>
    <property type="gene ID" value="AET6Gv20927100"/>
</dbReference>
<reference evidence="3" key="1">
    <citation type="journal article" date="2014" name="Science">
        <title>Ancient hybridizations among the ancestral genomes of bread wheat.</title>
        <authorList>
            <consortium name="International Wheat Genome Sequencing Consortium,"/>
            <person name="Marcussen T."/>
            <person name="Sandve S.R."/>
            <person name="Heier L."/>
            <person name="Spannagl M."/>
            <person name="Pfeifer M."/>
            <person name="Jakobsen K.S."/>
            <person name="Wulff B.B."/>
            <person name="Steuernagel B."/>
            <person name="Mayer K.F."/>
            <person name="Olsen O.A."/>
        </authorList>
    </citation>
    <scope>NUCLEOTIDE SEQUENCE [LARGE SCALE GENOMIC DNA]</scope>
    <source>
        <strain evidence="3">cv. AL8/78</strain>
    </source>
</reference>
<evidence type="ECO:0000313" key="2">
    <source>
        <dbReference type="EnsemblPlants" id="AET6Gv20927100.4"/>
    </source>
</evidence>
<evidence type="ECO:0000256" key="1">
    <source>
        <dbReference type="SAM" id="MobiDB-lite"/>
    </source>
</evidence>
<reference evidence="2" key="4">
    <citation type="submission" date="2019-03" db="UniProtKB">
        <authorList>
            <consortium name="EnsemblPlants"/>
        </authorList>
    </citation>
    <scope>IDENTIFICATION</scope>
</reference>
<evidence type="ECO:0000313" key="3">
    <source>
        <dbReference type="Proteomes" id="UP000015105"/>
    </source>
</evidence>
<feature type="region of interest" description="Disordered" evidence="1">
    <location>
        <begin position="1"/>
        <end position="21"/>
    </location>
</feature>
<sequence length="88" mass="9989">GGNILTTESSDRKYSHKKRKLNGDAISVSEHKFIFIFVTHYARQVKKSGRWWGGRQFRHARAGFQAPAPSSEHSLIIQFMSQGERGVS</sequence>
<dbReference type="AlphaFoldDB" id="A0A453PZY0"/>
<dbReference type="Gramene" id="AET6Gv20927100.3">
    <property type="protein sequence ID" value="AET6Gv20927100.3"/>
    <property type="gene ID" value="AET6Gv20927100"/>
</dbReference>
<accession>A0A453PZY0</accession>
<dbReference type="Gramene" id="AET6Gv20927100.4">
    <property type="protein sequence ID" value="AET6Gv20927100.4"/>
    <property type="gene ID" value="AET6Gv20927100"/>
</dbReference>
<proteinExistence type="predicted"/>